<sequence length="287" mass="31686">MSRAVSVCLLKGGIGKSTTSINLARELAHRGSDVLLVDLDPNGHTTTGLGFGEEFYSEAHLGDVLLDDAELEPRELILETGFEIDLLPSNDRIEQVESDLGGVMMGSARLKQRVIDPLLGDDYDYVVVDCPAARGKLNDNALYATQNLVLPMRPESGALSGLEKTVKRLITPAREHFDLEILAVVPTDLRDRIDHDRPTRRLVEALVSKPNIASKLPNFAYTDPEVFEAIDNGEWDGDLPKPGIRHRSAIDASIREHMPLRDYDSTCDQLACYDELAQIVEEGEVAR</sequence>
<evidence type="ECO:0000259" key="1">
    <source>
        <dbReference type="Pfam" id="PF13614"/>
    </source>
</evidence>
<protein>
    <submittedName>
        <fullName evidence="2">Sporulation initiation inhibitor protein Soj</fullName>
    </submittedName>
</protein>
<dbReference type="InterPro" id="IPR027417">
    <property type="entry name" value="P-loop_NTPase"/>
</dbReference>
<dbReference type="InterPro" id="IPR025669">
    <property type="entry name" value="AAA_dom"/>
</dbReference>
<dbReference type="CDD" id="cd02042">
    <property type="entry name" value="ParAB_family"/>
    <property type="match status" value="1"/>
</dbReference>
<name>A0A0D6JTU5_9EURY</name>
<dbReference type="AlphaFoldDB" id="A0A0D6JTU5"/>
<keyword evidence="3" id="KW-1185">Reference proteome</keyword>
<dbReference type="PANTHER" id="PTHR13696">
    <property type="entry name" value="P-LOOP CONTAINING NUCLEOSIDE TRIPHOSPHATE HYDROLASE"/>
    <property type="match status" value="1"/>
</dbReference>
<organism evidence="2 3">
    <name type="scientific">Haloferax massiliensis</name>
    <dbReference type="NCBI Taxonomy" id="1476858"/>
    <lineage>
        <taxon>Archaea</taxon>
        <taxon>Methanobacteriati</taxon>
        <taxon>Methanobacteriota</taxon>
        <taxon>Stenosarchaea group</taxon>
        <taxon>Halobacteria</taxon>
        <taxon>Halobacteriales</taxon>
        <taxon>Haloferacaceae</taxon>
        <taxon>Haloferax</taxon>
    </lineage>
</organism>
<dbReference type="PANTHER" id="PTHR13696:SF99">
    <property type="entry name" value="COBYRINIC ACID AC-DIAMIDE SYNTHASE"/>
    <property type="match status" value="1"/>
</dbReference>
<reference evidence="3" key="1">
    <citation type="submission" date="2015-03" db="EMBL/GenBank/DDBJ databases">
        <authorList>
            <person name="Urmite Genomes"/>
        </authorList>
    </citation>
    <scope>NUCLEOTIDE SEQUENCE [LARGE SCALE GENOMIC DNA]</scope>
    <source>
        <strain evidence="3">Arc-Hr</strain>
    </source>
</reference>
<dbReference type="Pfam" id="PF13614">
    <property type="entry name" value="AAA_31"/>
    <property type="match status" value="1"/>
</dbReference>
<feature type="domain" description="AAA" evidence="1">
    <location>
        <begin position="3"/>
        <end position="168"/>
    </location>
</feature>
<dbReference type="EMBL" id="CSTE01000003">
    <property type="protein sequence ID" value="CQR51770.1"/>
    <property type="molecule type" value="Genomic_DNA"/>
</dbReference>
<dbReference type="SUPFAM" id="SSF52540">
    <property type="entry name" value="P-loop containing nucleoside triphosphate hydrolases"/>
    <property type="match status" value="1"/>
</dbReference>
<evidence type="ECO:0000313" key="3">
    <source>
        <dbReference type="Proteomes" id="UP000198902"/>
    </source>
</evidence>
<evidence type="ECO:0000313" key="2">
    <source>
        <dbReference type="EMBL" id="CQR51770.1"/>
    </source>
</evidence>
<dbReference type="OrthoDB" id="36110at2157"/>
<proteinExistence type="predicted"/>
<gene>
    <name evidence="2" type="primary">soj_1</name>
    <name evidence="2" type="ORF">BN996_02814</name>
</gene>
<dbReference type="Proteomes" id="UP000198902">
    <property type="component" value="Unassembled WGS sequence"/>
</dbReference>
<dbReference type="Gene3D" id="3.40.50.300">
    <property type="entry name" value="P-loop containing nucleotide triphosphate hydrolases"/>
    <property type="match status" value="1"/>
</dbReference>
<dbReference type="RefSeq" id="WP_089780033.1">
    <property type="nucleotide sequence ID" value="NZ_CABLRR010000003.1"/>
</dbReference>
<dbReference type="InterPro" id="IPR050678">
    <property type="entry name" value="DNA_Partitioning_ATPase"/>
</dbReference>
<accession>A0A0D6JTU5</accession>